<dbReference type="AlphaFoldDB" id="A0A4Z1IW46"/>
<comment type="caution">
    <text evidence="2">The sequence shown here is derived from an EMBL/GenBank/DDBJ whole genome shotgun (WGS) entry which is preliminary data.</text>
</comment>
<feature type="region of interest" description="Disordered" evidence="1">
    <location>
        <begin position="154"/>
        <end position="214"/>
    </location>
</feature>
<evidence type="ECO:0000313" key="3">
    <source>
        <dbReference type="Proteomes" id="UP000297527"/>
    </source>
</evidence>
<sequence length="272" mass="31655">MPNTDMNPPSKFKSFQDSSPQMQHSTDHPRDQRSSQHNSIENRDSPSSYAVEDYDIQGLNTQSFTQNPRQTLTDTPIQRPRSTSNLELQFSIPGSFTQEENDPRSQSGKQDSYFIPRRRREDREIDLEGQYPSIHTPRNHLEYDLDSSFADRYRRTSDTHDQRSSPYFEHRVNESQSPYSNTQDAHQNTNPESTTALTPRPCRRSHPENESPRADLLFNSLDYTIDDIESQSFRAPKPPVNPIDLDFSGVIHTLRRPIDYFGGNKEEMKEMW</sequence>
<dbReference type="OrthoDB" id="3551066at2759"/>
<accession>A0A4Z1IW46</accession>
<name>A0A4Z1IW46_9HELO</name>
<feature type="compositionally biased region" description="Basic and acidic residues" evidence="1">
    <location>
        <begin position="154"/>
        <end position="173"/>
    </location>
</feature>
<dbReference type="Proteomes" id="UP000297527">
    <property type="component" value="Unassembled WGS sequence"/>
</dbReference>
<organism evidence="2 3">
    <name type="scientific">Botryotinia convoluta</name>
    <dbReference type="NCBI Taxonomy" id="54673"/>
    <lineage>
        <taxon>Eukaryota</taxon>
        <taxon>Fungi</taxon>
        <taxon>Dikarya</taxon>
        <taxon>Ascomycota</taxon>
        <taxon>Pezizomycotina</taxon>
        <taxon>Leotiomycetes</taxon>
        <taxon>Helotiales</taxon>
        <taxon>Sclerotiniaceae</taxon>
        <taxon>Botryotinia</taxon>
    </lineage>
</organism>
<feature type="compositionally biased region" description="Polar residues" evidence="1">
    <location>
        <begin position="1"/>
        <end position="24"/>
    </location>
</feature>
<reference evidence="2 3" key="1">
    <citation type="submission" date="2017-12" db="EMBL/GenBank/DDBJ databases">
        <title>Comparative genomics of Botrytis spp.</title>
        <authorList>
            <person name="Valero-Jimenez C.A."/>
            <person name="Tapia P."/>
            <person name="Veloso J."/>
            <person name="Silva-Moreno E."/>
            <person name="Staats M."/>
            <person name="Valdes J.H."/>
            <person name="Van Kan J.A.L."/>
        </authorList>
    </citation>
    <scope>NUCLEOTIDE SEQUENCE [LARGE SCALE GENOMIC DNA]</scope>
    <source>
        <strain evidence="2 3">MUCL11595</strain>
    </source>
</reference>
<feature type="compositionally biased region" description="Basic and acidic residues" evidence="1">
    <location>
        <begin position="25"/>
        <end position="44"/>
    </location>
</feature>
<evidence type="ECO:0000313" key="2">
    <source>
        <dbReference type="EMBL" id="TGO65709.1"/>
    </source>
</evidence>
<feature type="compositionally biased region" description="Polar residues" evidence="1">
    <location>
        <begin position="174"/>
        <end position="197"/>
    </location>
</feature>
<gene>
    <name evidence="2" type="ORF">BCON_0001g00230</name>
</gene>
<protein>
    <submittedName>
        <fullName evidence="2">Uncharacterized protein</fullName>
    </submittedName>
</protein>
<keyword evidence="3" id="KW-1185">Reference proteome</keyword>
<feature type="region of interest" description="Disordered" evidence="1">
    <location>
        <begin position="1"/>
        <end position="139"/>
    </location>
</feature>
<proteinExistence type="predicted"/>
<evidence type="ECO:0000256" key="1">
    <source>
        <dbReference type="SAM" id="MobiDB-lite"/>
    </source>
</evidence>
<feature type="compositionally biased region" description="Polar residues" evidence="1">
    <location>
        <begin position="58"/>
        <end position="110"/>
    </location>
</feature>
<dbReference type="EMBL" id="PQXN01000001">
    <property type="protein sequence ID" value="TGO65709.1"/>
    <property type="molecule type" value="Genomic_DNA"/>
</dbReference>